<comment type="similarity">
    <text evidence="1">Belongs to the protein kinase superfamily. CK1 Ser/Thr protein kinase family. Casein kinase I subfamily.</text>
</comment>
<dbReference type="InterPro" id="IPR050235">
    <property type="entry name" value="CK1_Ser-Thr_kinase"/>
</dbReference>
<gene>
    <name evidence="2" type="primary">CKL3_6</name>
    <name evidence="2" type="ORF">PIB30_096328</name>
</gene>
<accession>A0ABU6TVJ3</accession>
<dbReference type="GO" id="GO:0004674">
    <property type="term" value="F:protein serine/threonine kinase activity"/>
    <property type="evidence" value="ECO:0007669"/>
    <property type="project" value="UniProtKB-EC"/>
</dbReference>
<evidence type="ECO:0000313" key="2">
    <source>
        <dbReference type="EMBL" id="MED6152896.1"/>
    </source>
</evidence>
<sequence length="90" mass="10409">MGLGRNAKQVYIIDFGLAKRFRDPITNNHIPCSRNAHLGFEQSRRDDLESLGYVLVYFIRGSLPWQGLQAPTIKQKYNKICEMKRSIPID</sequence>
<dbReference type="EC" id="2.7.11.1" evidence="2"/>
<dbReference type="Gene3D" id="1.10.510.10">
    <property type="entry name" value="Transferase(Phosphotransferase) domain 1"/>
    <property type="match status" value="1"/>
</dbReference>
<reference evidence="2 3" key="1">
    <citation type="journal article" date="2023" name="Plants (Basel)">
        <title>Bridging the Gap: Combining Genomics and Transcriptomics Approaches to Understand Stylosanthes scabra, an Orphan Legume from the Brazilian Caatinga.</title>
        <authorList>
            <person name="Ferreira-Neto J.R.C."/>
            <person name="da Silva M.D."/>
            <person name="Binneck E."/>
            <person name="de Melo N.F."/>
            <person name="da Silva R.H."/>
            <person name="de Melo A.L.T.M."/>
            <person name="Pandolfi V."/>
            <person name="Bustamante F.O."/>
            <person name="Brasileiro-Vidal A.C."/>
            <person name="Benko-Iseppon A.M."/>
        </authorList>
    </citation>
    <scope>NUCLEOTIDE SEQUENCE [LARGE SCALE GENOMIC DNA]</scope>
    <source>
        <tissue evidence="2">Leaves</tissue>
    </source>
</reference>
<evidence type="ECO:0000313" key="3">
    <source>
        <dbReference type="Proteomes" id="UP001341840"/>
    </source>
</evidence>
<evidence type="ECO:0000256" key="1">
    <source>
        <dbReference type="ARBA" id="ARBA00005926"/>
    </source>
</evidence>
<keyword evidence="3" id="KW-1185">Reference proteome</keyword>
<name>A0ABU6TVJ3_9FABA</name>
<feature type="non-terminal residue" evidence="2">
    <location>
        <position position="90"/>
    </location>
</feature>
<dbReference type="EMBL" id="JASCZI010092895">
    <property type="protein sequence ID" value="MED6152896.1"/>
    <property type="molecule type" value="Genomic_DNA"/>
</dbReference>
<dbReference type="SUPFAM" id="SSF56112">
    <property type="entry name" value="Protein kinase-like (PK-like)"/>
    <property type="match status" value="1"/>
</dbReference>
<dbReference type="InterPro" id="IPR011009">
    <property type="entry name" value="Kinase-like_dom_sf"/>
</dbReference>
<organism evidence="2 3">
    <name type="scientific">Stylosanthes scabra</name>
    <dbReference type="NCBI Taxonomy" id="79078"/>
    <lineage>
        <taxon>Eukaryota</taxon>
        <taxon>Viridiplantae</taxon>
        <taxon>Streptophyta</taxon>
        <taxon>Embryophyta</taxon>
        <taxon>Tracheophyta</taxon>
        <taxon>Spermatophyta</taxon>
        <taxon>Magnoliopsida</taxon>
        <taxon>eudicotyledons</taxon>
        <taxon>Gunneridae</taxon>
        <taxon>Pentapetalae</taxon>
        <taxon>rosids</taxon>
        <taxon>fabids</taxon>
        <taxon>Fabales</taxon>
        <taxon>Fabaceae</taxon>
        <taxon>Papilionoideae</taxon>
        <taxon>50 kb inversion clade</taxon>
        <taxon>dalbergioids sensu lato</taxon>
        <taxon>Dalbergieae</taxon>
        <taxon>Pterocarpus clade</taxon>
        <taxon>Stylosanthes</taxon>
    </lineage>
</organism>
<dbReference type="PANTHER" id="PTHR11909">
    <property type="entry name" value="CASEIN KINASE-RELATED"/>
    <property type="match status" value="1"/>
</dbReference>
<comment type="caution">
    <text evidence="2">The sequence shown here is derived from an EMBL/GenBank/DDBJ whole genome shotgun (WGS) entry which is preliminary data.</text>
</comment>
<protein>
    <submittedName>
        <fullName evidence="2">Casein kinase 1-like protein 3</fullName>
        <ecNumber evidence="2">2.7.11.1</ecNumber>
    </submittedName>
</protein>
<proteinExistence type="inferred from homology"/>
<keyword evidence="2" id="KW-0808">Transferase</keyword>
<dbReference type="Proteomes" id="UP001341840">
    <property type="component" value="Unassembled WGS sequence"/>
</dbReference>